<dbReference type="OrthoDB" id="8893883at2"/>
<name>A0A857JNT9_9ALTE</name>
<evidence type="ECO:0000313" key="3">
    <source>
        <dbReference type="Proteomes" id="UP000464524"/>
    </source>
</evidence>
<evidence type="ECO:0000313" key="2">
    <source>
        <dbReference type="EMBL" id="QHJ13042.1"/>
    </source>
</evidence>
<keyword evidence="3" id="KW-1185">Reference proteome</keyword>
<sequence>MMTMSSRTWLIALVLTFTFSFTATAGSQGNKPAIHEPEQIVQFAKNVEKYAASQGARALIIARVGRPQEDLPKGIRFTHTAVALYSDITLDDGVVVKGYAIYNLYQKSGDLDKSQLVTDYPVDFFWGADQLTAGVIIPTPDMQTRLIDIITTGKNALLHNENYSVIANPMNGQLQNCTEHTLDMLNAAIYQTTDVAKLKANTRAYFTPQRVHTSRFKLMFGSMLQDDVSTKDHTGKIATTTFTSIAQYLAKYDLASQSVILGADGQVLETLSDLKFQATTTHDKS</sequence>
<evidence type="ECO:0000256" key="1">
    <source>
        <dbReference type="SAM" id="SignalP"/>
    </source>
</evidence>
<reference evidence="2 3" key="1">
    <citation type="submission" date="2019-12" db="EMBL/GenBank/DDBJ databases">
        <title>Genome sequencing and assembly of endphytes of Porphyra tenera.</title>
        <authorList>
            <person name="Park J.M."/>
            <person name="Shin R."/>
            <person name="Jo S.H."/>
        </authorList>
    </citation>
    <scope>NUCLEOTIDE SEQUENCE [LARGE SCALE GENOMIC DNA]</scope>
    <source>
        <strain evidence="2 3">GPM4</strain>
    </source>
</reference>
<dbReference type="KEGG" id="pmes:FX988_03300"/>
<evidence type="ECO:0008006" key="4">
    <source>
        <dbReference type="Google" id="ProtNLM"/>
    </source>
</evidence>
<feature type="chain" id="PRO_5032580058" description="DUF2145 domain-containing protein" evidence="1">
    <location>
        <begin position="26"/>
        <end position="285"/>
    </location>
</feature>
<dbReference type="AlphaFoldDB" id="A0A857JNT9"/>
<accession>A0A857JNT9</accession>
<dbReference type="InterPro" id="IPR014547">
    <property type="entry name" value="UCP028477"/>
</dbReference>
<dbReference type="RefSeq" id="WP_160181177.1">
    <property type="nucleotide sequence ID" value="NZ_CP047656.1"/>
</dbReference>
<gene>
    <name evidence="2" type="ORF">FX988_03300</name>
</gene>
<dbReference type="EMBL" id="CP047656">
    <property type="protein sequence ID" value="QHJ13042.1"/>
    <property type="molecule type" value="Genomic_DNA"/>
</dbReference>
<proteinExistence type="predicted"/>
<feature type="signal peptide" evidence="1">
    <location>
        <begin position="1"/>
        <end position="25"/>
    </location>
</feature>
<dbReference type="Proteomes" id="UP000464524">
    <property type="component" value="Chromosome"/>
</dbReference>
<organism evidence="2 3">
    <name type="scientific">Paraglaciecola mesophila</name>
    <dbReference type="NCBI Taxonomy" id="197222"/>
    <lineage>
        <taxon>Bacteria</taxon>
        <taxon>Pseudomonadati</taxon>
        <taxon>Pseudomonadota</taxon>
        <taxon>Gammaproteobacteria</taxon>
        <taxon>Alteromonadales</taxon>
        <taxon>Alteromonadaceae</taxon>
        <taxon>Paraglaciecola</taxon>
    </lineage>
</organism>
<dbReference type="Pfam" id="PF09916">
    <property type="entry name" value="DUF2145"/>
    <property type="match status" value="1"/>
</dbReference>
<keyword evidence="1" id="KW-0732">Signal</keyword>
<protein>
    <recommendedName>
        <fullName evidence="4">DUF2145 domain-containing protein</fullName>
    </recommendedName>
</protein>